<dbReference type="AlphaFoldDB" id="A0AAV0XT74"/>
<accession>A0AAV0XT74</accession>
<evidence type="ECO:0000313" key="3">
    <source>
        <dbReference type="Proteomes" id="UP001160148"/>
    </source>
</evidence>
<dbReference type="EMBL" id="CARXXK010001014">
    <property type="protein sequence ID" value="CAI6371558.1"/>
    <property type="molecule type" value="Genomic_DNA"/>
</dbReference>
<gene>
    <name evidence="2" type="ORF">MEUPH1_LOCUS25551</name>
</gene>
<organism evidence="2 3">
    <name type="scientific">Macrosiphum euphorbiae</name>
    <name type="common">potato aphid</name>
    <dbReference type="NCBI Taxonomy" id="13131"/>
    <lineage>
        <taxon>Eukaryota</taxon>
        <taxon>Metazoa</taxon>
        <taxon>Ecdysozoa</taxon>
        <taxon>Arthropoda</taxon>
        <taxon>Hexapoda</taxon>
        <taxon>Insecta</taxon>
        <taxon>Pterygota</taxon>
        <taxon>Neoptera</taxon>
        <taxon>Paraneoptera</taxon>
        <taxon>Hemiptera</taxon>
        <taxon>Sternorrhyncha</taxon>
        <taxon>Aphidomorpha</taxon>
        <taxon>Aphidoidea</taxon>
        <taxon>Aphididae</taxon>
        <taxon>Macrosiphini</taxon>
        <taxon>Macrosiphum</taxon>
    </lineage>
</organism>
<comment type="caution">
    <text evidence="2">The sequence shown here is derived from an EMBL/GenBank/DDBJ whole genome shotgun (WGS) entry which is preliminary data.</text>
</comment>
<sequence length="175" mass="18869">MDHSTSHSIAVGHGSSAQQEASQAPVAQPNTSTETTHTAIRALGKTLQSQESRFKLLLSKASHVELLTEKLRSESAKKAIKELLEIIEGMKSSREGVTMAFNQVVAHVRSDIKTTIVAAKPPKLKDSETQSPCWWDIEPPTSTQHTTEAEGDGAAPPPMDRSRQEEGKGCKTTAA</sequence>
<dbReference type="Proteomes" id="UP001160148">
    <property type="component" value="Unassembled WGS sequence"/>
</dbReference>
<name>A0AAV0XT74_9HEMI</name>
<reference evidence="2 3" key="1">
    <citation type="submission" date="2023-01" db="EMBL/GenBank/DDBJ databases">
        <authorList>
            <person name="Whitehead M."/>
        </authorList>
    </citation>
    <scope>NUCLEOTIDE SEQUENCE [LARGE SCALE GENOMIC DNA]</scope>
</reference>
<protein>
    <submittedName>
        <fullName evidence="2">Uncharacterized protein</fullName>
    </submittedName>
</protein>
<evidence type="ECO:0000256" key="1">
    <source>
        <dbReference type="SAM" id="MobiDB-lite"/>
    </source>
</evidence>
<feature type="compositionally biased region" description="Basic and acidic residues" evidence="1">
    <location>
        <begin position="160"/>
        <end position="169"/>
    </location>
</feature>
<feature type="region of interest" description="Disordered" evidence="1">
    <location>
        <begin position="121"/>
        <end position="175"/>
    </location>
</feature>
<proteinExistence type="predicted"/>
<evidence type="ECO:0000313" key="2">
    <source>
        <dbReference type="EMBL" id="CAI6371558.1"/>
    </source>
</evidence>
<keyword evidence="3" id="KW-1185">Reference proteome</keyword>
<feature type="region of interest" description="Disordered" evidence="1">
    <location>
        <begin position="1"/>
        <end position="36"/>
    </location>
</feature>